<dbReference type="AlphaFoldDB" id="A0A9J6AMG1"/>
<protein>
    <submittedName>
        <fullName evidence="1">Uncharacterized protein</fullName>
    </submittedName>
</protein>
<accession>A0A9J6AMG1</accession>
<sequence length="267" mass="30309">MVALLETIMTSHKRLKDEFEFDDFLEVLAIGRSEGLVLLWNTALVTVSRLKKSDQEAKLKTIQTIHRVLFAFCTLSGEKINSSKSKALYSKACSDATRNLILQLLNITHATNFGKYLGFPILNKNPKPFNFLHIINNVKAKLSNWKMNFLSQAGRLTLINSTLAAIPAYTMQYFILPKRICKDIDKIQRNFLWGSTTLKRKLHYINWDTVTLPKHKGGLGLSKAQDKNLFIVASLSWRLLTNPHSMLARTLINKYGSRSSTSSTSFI</sequence>
<organism evidence="1 2">
    <name type="scientific">Solanum commersonii</name>
    <name type="common">Commerson's wild potato</name>
    <name type="synonym">Commerson's nightshade</name>
    <dbReference type="NCBI Taxonomy" id="4109"/>
    <lineage>
        <taxon>Eukaryota</taxon>
        <taxon>Viridiplantae</taxon>
        <taxon>Streptophyta</taxon>
        <taxon>Embryophyta</taxon>
        <taxon>Tracheophyta</taxon>
        <taxon>Spermatophyta</taxon>
        <taxon>Magnoliopsida</taxon>
        <taxon>eudicotyledons</taxon>
        <taxon>Gunneridae</taxon>
        <taxon>Pentapetalae</taxon>
        <taxon>asterids</taxon>
        <taxon>lamiids</taxon>
        <taxon>Solanales</taxon>
        <taxon>Solanaceae</taxon>
        <taxon>Solanoideae</taxon>
        <taxon>Solaneae</taxon>
        <taxon>Solanum</taxon>
    </lineage>
</organism>
<evidence type="ECO:0000313" key="1">
    <source>
        <dbReference type="EMBL" id="KAG5625231.1"/>
    </source>
</evidence>
<keyword evidence="2" id="KW-1185">Reference proteome</keyword>
<dbReference type="PANTHER" id="PTHR33116">
    <property type="entry name" value="REVERSE TRANSCRIPTASE ZINC-BINDING DOMAIN-CONTAINING PROTEIN-RELATED-RELATED"/>
    <property type="match status" value="1"/>
</dbReference>
<dbReference type="OrthoDB" id="1736385at2759"/>
<gene>
    <name evidence="1" type="ORF">H5410_010449</name>
</gene>
<name>A0A9J6AMG1_SOLCO</name>
<evidence type="ECO:0000313" key="2">
    <source>
        <dbReference type="Proteomes" id="UP000824120"/>
    </source>
</evidence>
<dbReference type="EMBL" id="JACXVP010000002">
    <property type="protein sequence ID" value="KAG5625231.1"/>
    <property type="molecule type" value="Genomic_DNA"/>
</dbReference>
<reference evidence="1 2" key="1">
    <citation type="submission" date="2020-09" db="EMBL/GenBank/DDBJ databases">
        <title>De no assembly of potato wild relative species, Solanum commersonii.</title>
        <authorList>
            <person name="Cho K."/>
        </authorList>
    </citation>
    <scope>NUCLEOTIDE SEQUENCE [LARGE SCALE GENOMIC DNA]</scope>
    <source>
        <strain evidence="1">LZ3.2</strain>
        <tissue evidence="1">Leaf</tissue>
    </source>
</reference>
<dbReference type="PANTHER" id="PTHR33116:SF70">
    <property type="entry name" value="NON-LTR RETROELEMENT REVERSE TRANSCRIPTASE-LIKE PROTEIN"/>
    <property type="match status" value="1"/>
</dbReference>
<comment type="caution">
    <text evidence="1">The sequence shown here is derived from an EMBL/GenBank/DDBJ whole genome shotgun (WGS) entry which is preliminary data.</text>
</comment>
<proteinExistence type="predicted"/>
<dbReference type="Proteomes" id="UP000824120">
    <property type="component" value="Chromosome 2"/>
</dbReference>